<gene>
    <name evidence="7" type="ORF">PV05_03600</name>
</gene>
<dbReference type="PANTHER" id="PTHR22604:SF105">
    <property type="entry name" value="TRANS-1,2-DIHYDROBENZENE-1,2-DIOL DEHYDROGENASE"/>
    <property type="match status" value="1"/>
</dbReference>
<sequence>MSWAGELLLNIHSWRNGTAKIKASLTKDENPLRIGVISAAAINYAAIIDPVQTHTGAIIVAIAARSKAKAEAQITKYGLAPTCKAYGSYGELLADPGIDAVYIPLPNGLHAEWAVKAMEAGKHVLIEKPVASNADQARRIHETATATGKVALEAFHWRFHPAAHRMREIVESGKYGSVTEISAEFGLPTGILGKDDIRFNYDLAGGASMDLAYVSCFCMYFAAPDSTACDFRVLEAKPRPNRLDNKIDDSMEAHFVIESPGRRPVNCHTFADSAVPLLWGFIPQIWKATPRSVIELEKARIEFDGFVLATYGHSIVVKEKDMNGRLTGKKHAESCYVDGPQWGTRGKSWWTTYRYQLEGFVDMVRANEAGREKEYHGPWMSLDESTKLMELIDAVYEKAGLPKRGL</sequence>
<organism evidence="7 8">
    <name type="scientific">Exophiala xenobiotica</name>
    <dbReference type="NCBI Taxonomy" id="348802"/>
    <lineage>
        <taxon>Eukaryota</taxon>
        <taxon>Fungi</taxon>
        <taxon>Dikarya</taxon>
        <taxon>Ascomycota</taxon>
        <taxon>Pezizomycotina</taxon>
        <taxon>Eurotiomycetes</taxon>
        <taxon>Chaetothyriomycetidae</taxon>
        <taxon>Chaetothyriales</taxon>
        <taxon>Herpotrichiellaceae</taxon>
        <taxon>Exophiala</taxon>
    </lineage>
</organism>
<evidence type="ECO:0000256" key="4">
    <source>
        <dbReference type="ARBA" id="ARBA00042988"/>
    </source>
</evidence>
<evidence type="ECO:0000256" key="5">
    <source>
        <dbReference type="ARBA" id="ARBA00049233"/>
    </source>
</evidence>
<dbReference type="GeneID" id="25325508"/>
<dbReference type="EC" id="1.1.1.179" evidence="3"/>
<evidence type="ECO:0000256" key="1">
    <source>
        <dbReference type="ARBA" id="ARBA00010928"/>
    </source>
</evidence>
<reference evidence="7 8" key="1">
    <citation type="submission" date="2015-01" db="EMBL/GenBank/DDBJ databases">
        <title>The Genome Sequence of Exophiala xenobiotica CBS118157.</title>
        <authorList>
            <consortium name="The Broad Institute Genomics Platform"/>
            <person name="Cuomo C."/>
            <person name="de Hoog S."/>
            <person name="Gorbushina A."/>
            <person name="Stielow B."/>
            <person name="Teixiera M."/>
            <person name="Abouelleil A."/>
            <person name="Chapman S.B."/>
            <person name="Priest M."/>
            <person name="Young S.K."/>
            <person name="Wortman J."/>
            <person name="Nusbaum C."/>
            <person name="Birren B."/>
        </authorList>
    </citation>
    <scope>NUCLEOTIDE SEQUENCE [LARGE SCALE GENOMIC DNA]</scope>
    <source>
        <strain evidence="7 8">CBS 118157</strain>
    </source>
</reference>
<dbReference type="SUPFAM" id="SSF55347">
    <property type="entry name" value="Glyceraldehyde-3-phosphate dehydrogenase-like, C-terminal domain"/>
    <property type="match status" value="1"/>
</dbReference>
<proteinExistence type="inferred from homology"/>
<dbReference type="Gene3D" id="3.40.50.720">
    <property type="entry name" value="NAD(P)-binding Rossmann-like Domain"/>
    <property type="match status" value="1"/>
</dbReference>
<dbReference type="GO" id="GO:0000166">
    <property type="term" value="F:nucleotide binding"/>
    <property type="evidence" value="ECO:0007669"/>
    <property type="project" value="InterPro"/>
</dbReference>
<evidence type="ECO:0000313" key="8">
    <source>
        <dbReference type="Proteomes" id="UP000054342"/>
    </source>
</evidence>
<dbReference type="InterPro" id="IPR000683">
    <property type="entry name" value="Gfo/Idh/MocA-like_OxRdtase_N"/>
</dbReference>
<dbReference type="AlphaFoldDB" id="A0A0D2EWH8"/>
<dbReference type="GO" id="GO:0047837">
    <property type="term" value="F:D-xylose 1-dehydrogenase (NADP+) activity"/>
    <property type="evidence" value="ECO:0007669"/>
    <property type="project" value="UniProtKB-EC"/>
</dbReference>
<feature type="domain" description="Gfo/Idh/MocA-like oxidoreductase N-terminal" evidence="6">
    <location>
        <begin position="33"/>
        <end position="151"/>
    </location>
</feature>
<dbReference type="InterPro" id="IPR050984">
    <property type="entry name" value="Gfo/Idh/MocA_domain"/>
</dbReference>
<comment type="catalytic activity">
    <reaction evidence="5">
        <text>D-xylose + NADP(+) = D-xylono-1,5-lactone + NADPH + H(+)</text>
        <dbReference type="Rhea" id="RHEA:22000"/>
        <dbReference type="ChEBI" id="CHEBI:15378"/>
        <dbReference type="ChEBI" id="CHEBI:15867"/>
        <dbReference type="ChEBI" id="CHEBI:53455"/>
        <dbReference type="ChEBI" id="CHEBI:57783"/>
        <dbReference type="ChEBI" id="CHEBI:58349"/>
        <dbReference type="EC" id="1.1.1.179"/>
    </reaction>
</comment>
<dbReference type="Proteomes" id="UP000054342">
    <property type="component" value="Unassembled WGS sequence"/>
</dbReference>
<accession>A0A0D2EWH8</accession>
<evidence type="ECO:0000256" key="2">
    <source>
        <dbReference type="ARBA" id="ARBA00023002"/>
    </source>
</evidence>
<protein>
    <recommendedName>
        <fullName evidence="3">D-xylose 1-dehydrogenase (NADP(+), D-xylono-1,5-lactone-forming)</fullName>
        <ecNumber evidence="3">1.1.1.179</ecNumber>
    </recommendedName>
    <alternativeName>
        <fullName evidence="4">D-xylose-NADP dehydrogenase</fullName>
    </alternativeName>
</protein>
<dbReference type="Pfam" id="PF01408">
    <property type="entry name" value="GFO_IDH_MocA"/>
    <property type="match status" value="1"/>
</dbReference>
<keyword evidence="2" id="KW-0560">Oxidoreductase</keyword>
<dbReference type="RefSeq" id="XP_013319709.1">
    <property type="nucleotide sequence ID" value="XM_013464255.1"/>
</dbReference>
<dbReference type="HOGENOM" id="CLU_023194_5_2_1"/>
<dbReference type="OrthoDB" id="6417021at2759"/>
<comment type="similarity">
    <text evidence="1">Belongs to the Gfo/Idh/MocA family.</text>
</comment>
<dbReference type="InterPro" id="IPR036291">
    <property type="entry name" value="NAD(P)-bd_dom_sf"/>
</dbReference>
<evidence type="ECO:0000313" key="7">
    <source>
        <dbReference type="EMBL" id="KIW59125.1"/>
    </source>
</evidence>
<dbReference type="SUPFAM" id="SSF51735">
    <property type="entry name" value="NAD(P)-binding Rossmann-fold domains"/>
    <property type="match status" value="1"/>
</dbReference>
<evidence type="ECO:0000256" key="3">
    <source>
        <dbReference type="ARBA" id="ARBA00038984"/>
    </source>
</evidence>
<keyword evidence="8" id="KW-1185">Reference proteome</keyword>
<evidence type="ECO:0000259" key="6">
    <source>
        <dbReference type="Pfam" id="PF01408"/>
    </source>
</evidence>
<name>A0A0D2EWH8_9EURO</name>
<dbReference type="PANTHER" id="PTHR22604">
    <property type="entry name" value="OXIDOREDUCTASES"/>
    <property type="match status" value="1"/>
</dbReference>
<dbReference type="EMBL" id="KN847318">
    <property type="protein sequence ID" value="KIW59125.1"/>
    <property type="molecule type" value="Genomic_DNA"/>
</dbReference>
<dbReference type="STRING" id="348802.A0A0D2EWH8"/>
<dbReference type="Gene3D" id="3.30.360.10">
    <property type="entry name" value="Dihydrodipicolinate Reductase, domain 2"/>
    <property type="match status" value="1"/>
</dbReference>